<name>A0ABU5T8P0_9MICC</name>
<comment type="caution">
    <text evidence="2">The sequence shown here is derived from an EMBL/GenBank/DDBJ whole genome shotgun (WGS) entry which is preliminary data.</text>
</comment>
<dbReference type="EMBL" id="JAYGGQ010000011">
    <property type="protein sequence ID" value="MEA5456010.1"/>
    <property type="molecule type" value="Genomic_DNA"/>
</dbReference>
<organism evidence="2 3">
    <name type="scientific">Sinomonas terricola</name>
    <dbReference type="NCBI Taxonomy" id="3110330"/>
    <lineage>
        <taxon>Bacteria</taxon>
        <taxon>Bacillati</taxon>
        <taxon>Actinomycetota</taxon>
        <taxon>Actinomycetes</taxon>
        <taxon>Micrococcales</taxon>
        <taxon>Micrococcaceae</taxon>
        <taxon>Sinomonas</taxon>
    </lineage>
</organism>
<dbReference type="Proteomes" id="UP001304769">
    <property type="component" value="Unassembled WGS sequence"/>
</dbReference>
<evidence type="ECO:0000313" key="3">
    <source>
        <dbReference type="Proteomes" id="UP001304769"/>
    </source>
</evidence>
<protein>
    <submittedName>
        <fullName evidence="2">Uncharacterized protein</fullName>
    </submittedName>
</protein>
<evidence type="ECO:0000256" key="1">
    <source>
        <dbReference type="SAM" id="MobiDB-lite"/>
    </source>
</evidence>
<feature type="region of interest" description="Disordered" evidence="1">
    <location>
        <begin position="1"/>
        <end position="21"/>
    </location>
</feature>
<keyword evidence="3" id="KW-1185">Reference proteome</keyword>
<sequence length="170" mass="17083">MRTTTSFTTDDGTGSGGTTLDAPPGKVLIAATLAIVNNSGRQEPFLFPGTGPLPQLDTTFPFGIPKGDLAAFGIPDTDVNHSMFCTGANVPTGYCTLSGQVGGFSPASDDSNLPQLAPGATATLTILPFGLGGASGQPIPEGAPLKDLKVFAERTVGCDVSDPACAVALN</sequence>
<gene>
    <name evidence="2" type="ORF">SPF06_14840</name>
</gene>
<dbReference type="RefSeq" id="WP_323279898.1">
    <property type="nucleotide sequence ID" value="NZ_JAYGGQ010000011.1"/>
</dbReference>
<proteinExistence type="predicted"/>
<accession>A0ABU5T8P0</accession>
<reference evidence="2 3" key="1">
    <citation type="submission" date="2023-12" db="EMBL/GenBank/DDBJ databases">
        <title>Sinomonas terricola sp. nov, isolated from litchi orchard soil in Guangdong, PR China.</title>
        <authorList>
            <person name="Jiaxin W."/>
            <person name="Yang Z."/>
            <person name="Honghui Z."/>
        </authorList>
    </citation>
    <scope>NUCLEOTIDE SEQUENCE [LARGE SCALE GENOMIC DNA]</scope>
    <source>
        <strain evidence="2 3">JGH33</strain>
    </source>
</reference>
<feature type="compositionally biased region" description="Low complexity" evidence="1">
    <location>
        <begin position="1"/>
        <end position="12"/>
    </location>
</feature>
<evidence type="ECO:0000313" key="2">
    <source>
        <dbReference type="EMBL" id="MEA5456010.1"/>
    </source>
</evidence>